<comment type="caution">
    <text evidence="7">The sequence shown here is derived from an EMBL/GenBank/DDBJ whole genome shotgun (WGS) entry which is preliminary data.</text>
</comment>
<organism evidence="7 8">
    <name type="scientific">Aspergillus keveii</name>
    <dbReference type="NCBI Taxonomy" id="714993"/>
    <lineage>
        <taxon>Eukaryota</taxon>
        <taxon>Fungi</taxon>
        <taxon>Dikarya</taxon>
        <taxon>Ascomycota</taxon>
        <taxon>Pezizomycotina</taxon>
        <taxon>Eurotiomycetes</taxon>
        <taxon>Eurotiomycetidae</taxon>
        <taxon>Eurotiales</taxon>
        <taxon>Aspergillaceae</taxon>
        <taxon>Aspergillus</taxon>
        <taxon>Aspergillus subgen. Nidulantes</taxon>
    </lineage>
</organism>
<keyword evidence="3" id="KW-0349">Heme</keyword>
<evidence type="ECO:0000256" key="4">
    <source>
        <dbReference type="ARBA" id="ARBA00022723"/>
    </source>
</evidence>
<dbReference type="InterPro" id="IPR053007">
    <property type="entry name" value="CYP450_monoxygenase_sec-met"/>
</dbReference>
<proteinExistence type="inferred from homology"/>
<evidence type="ECO:0000256" key="5">
    <source>
        <dbReference type="ARBA" id="ARBA00023002"/>
    </source>
</evidence>
<evidence type="ECO:0000256" key="1">
    <source>
        <dbReference type="ARBA" id="ARBA00001971"/>
    </source>
</evidence>
<dbReference type="SUPFAM" id="SSF48264">
    <property type="entry name" value="Cytochrome P450"/>
    <property type="match status" value="1"/>
</dbReference>
<dbReference type="Gene3D" id="1.10.630.10">
    <property type="entry name" value="Cytochrome P450"/>
    <property type="match status" value="1"/>
</dbReference>
<comment type="similarity">
    <text evidence="2">Belongs to the cytochrome P450 family.</text>
</comment>
<keyword evidence="6" id="KW-0408">Iron</keyword>
<dbReference type="InterPro" id="IPR036396">
    <property type="entry name" value="Cyt_P450_sf"/>
</dbReference>
<name>A0ABR4GQ45_9EURO</name>
<protein>
    <submittedName>
        <fullName evidence="7">Cytochrome P450</fullName>
    </submittedName>
</protein>
<accession>A0ABR4GQ45</accession>
<dbReference type="InterPro" id="IPR002403">
    <property type="entry name" value="Cyt_P450_E_grp-IV"/>
</dbReference>
<evidence type="ECO:0000256" key="6">
    <source>
        <dbReference type="ARBA" id="ARBA00023004"/>
    </source>
</evidence>
<keyword evidence="4" id="KW-0479">Metal-binding</keyword>
<sequence>MLLRNISLLDVYRLAALGVVVALTYSVWRSHRNHRLEPPAAPSRIPFIGHLVGLVQHGAEYFNYLAARYQHYPIFSIDMRFGKVYIVTSPTLLQAIQRDRNLTFDPILTITAERVAGIRGRSLNLLREKQADGRTGNQAIVHAIHPVLTGSSLDRMNERMSRLLSPLVGELSQGERIDLYAWCTHAIMAASTDASYGPLNPYKDRDIENAFWAMGNNLTPLLANFLPQLFARKAWQGREKLVAAFVKYYSLDGHIEASDLTQARYQTLRSAGLSLTDIARHEASMGLALLANTVPATFWILYDLYSRPELLSEIREELKHNVIRGSPEGKLVISVSALRSTCPLFVSTYQEILRFRSTSSPVRFAREDVVLNDKYFLKKGSMICIPGRPMSKNSMVWGTSAERFDPRRFIKSSEHNPRQTGGFMAFGVSPVICPGRNFATSEILAMVALVIMRVDLIPEGGAWREPSLNPMAISSIMGPVKGEFSVRVGLREEFKEMTWDCEVEEGAGVFNLMVG</sequence>
<dbReference type="EMBL" id="JBFTWV010000003">
    <property type="protein sequence ID" value="KAL2800610.1"/>
    <property type="molecule type" value="Genomic_DNA"/>
</dbReference>
<dbReference type="Proteomes" id="UP001610563">
    <property type="component" value="Unassembled WGS sequence"/>
</dbReference>
<dbReference type="Pfam" id="PF00067">
    <property type="entry name" value="p450"/>
    <property type="match status" value="1"/>
</dbReference>
<comment type="cofactor">
    <cofactor evidence="1">
        <name>heme</name>
        <dbReference type="ChEBI" id="CHEBI:30413"/>
    </cofactor>
</comment>
<evidence type="ECO:0000313" key="8">
    <source>
        <dbReference type="Proteomes" id="UP001610563"/>
    </source>
</evidence>
<dbReference type="PANTHER" id="PTHR47582">
    <property type="entry name" value="P450, PUTATIVE (EUROFUNG)-RELATED"/>
    <property type="match status" value="1"/>
</dbReference>
<gene>
    <name evidence="7" type="ORF">BJX66DRAFT_321572</name>
</gene>
<keyword evidence="8" id="KW-1185">Reference proteome</keyword>
<dbReference type="CDD" id="cd11040">
    <property type="entry name" value="CYP7_CYP8-like"/>
    <property type="match status" value="1"/>
</dbReference>
<dbReference type="PRINTS" id="PR00465">
    <property type="entry name" value="EP450IV"/>
</dbReference>
<evidence type="ECO:0000313" key="7">
    <source>
        <dbReference type="EMBL" id="KAL2800610.1"/>
    </source>
</evidence>
<reference evidence="7 8" key="1">
    <citation type="submission" date="2024-07" db="EMBL/GenBank/DDBJ databases">
        <title>Section-level genome sequencing and comparative genomics of Aspergillus sections Usti and Cavernicolus.</title>
        <authorList>
            <consortium name="Lawrence Berkeley National Laboratory"/>
            <person name="Nybo J.L."/>
            <person name="Vesth T.C."/>
            <person name="Theobald S."/>
            <person name="Frisvad J.C."/>
            <person name="Larsen T.O."/>
            <person name="Kjaerboelling I."/>
            <person name="Rothschild-Mancinelli K."/>
            <person name="Lyhne E.K."/>
            <person name="Kogle M.E."/>
            <person name="Barry K."/>
            <person name="Clum A."/>
            <person name="Na H."/>
            <person name="Ledsgaard L."/>
            <person name="Lin J."/>
            <person name="Lipzen A."/>
            <person name="Kuo A."/>
            <person name="Riley R."/>
            <person name="Mondo S."/>
            <person name="Labutti K."/>
            <person name="Haridas S."/>
            <person name="Pangalinan J."/>
            <person name="Salamov A.A."/>
            <person name="Simmons B.A."/>
            <person name="Magnuson J.K."/>
            <person name="Chen J."/>
            <person name="Drula E."/>
            <person name="Henrissat B."/>
            <person name="Wiebenga A."/>
            <person name="Lubbers R.J."/>
            <person name="Gomes A.C."/>
            <person name="Makela M.R."/>
            <person name="Stajich J."/>
            <person name="Grigoriev I.V."/>
            <person name="Mortensen U.H."/>
            <person name="De Vries R.P."/>
            <person name="Baker S.E."/>
            <person name="Andersen M.R."/>
        </authorList>
    </citation>
    <scope>NUCLEOTIDE SEQUENCE [LARGE SCALE GENOMIC DNA]</scope>
    <source>
        <strain evidence="7 8">CBS 209.92</strain>
    </source>
</reference>
<evidence type="ECO:0000256" key="2">
    <source>
        <dbReference type="ARBA" id="ARBA00010617"/>
    </source>
</evidence>
<dbReference type="InterPro" id="IPR001128">
    <property type="entry name" value="Cyt_P450"/>
</dbReference>
<keyword evidence="5" id="KW-0560">Oxidoreductase</keyword>
<dbReference type="PANTHER" id="PTHR47582:SF1">
    <property type="entry name" value="P450, PUTATIVE (EUROFUNG)-RELATED"/>
    <property type="match status" value="1"/>
</dbReference>
<evidence type="ECO:0000256" key="3">
    <source>
        <dbReference type="ARBA" id="ARBA00022617"/>
    </source>
</evidence>